<evidence type="ECO:0000313" key="1">
    <source>
        <dbReference type="EMBL" id="MDO5972716.1"/>
    </source>
</evidence>
<name>A0ABT8WIB1_9FLAO</name>
<dbReference type="Pfam" id="PF10029">
    <property type="entry name" value="DUF2271"/>
    <property type="match status" value="1"/>
</dbReference>
<keyword evidence="2" id="KW-1185">Reference proteome</keyword>
<sequence>MRNTLAFKMAPMLAVSIFVLFGFVNEPVNTSSYKCMIQMTNYSGEGAYISISLLNPNGDYEKTLYVQGDDDEWYFDITEWWKFQGKVRTNIDAITGATIGGGGRAISIIQIDDNKIDKGYKIRFESAVEDQEYYKDDVEFELTSESVKSKVEGHGFIRYVRMMPQ</sequence>
<organism evidence="1 2">
    <name type="scientific">Flavivirga jejuensis</name>
    <dbReference type="NCBI Taxonomy" id="870487"/>
    <lineage>
        <taxon>Bacteria</taxon>
        <taxon>Pseudomonadati</taxon>
        <taxon>Bacteroidota</taxon>
        <taxon>Flavobacteriia</taxon>
        <taxon>Flavobacteriales</taxon>
        <taxon>Flavobacteriaceae</taxon>
        <taxon>Flavivirga</taxon>
    </lineage>
</organism>
<evidence type="ECO:0000313" key="2">
    <source>
        <dbReference type="Proteomes" id="UP001176806"/>
    </source>
</evidence>
<dbReference type="InterPro" id="IPR014469">
    <property type="entry name" value="DUF2271"/>
</dbReference>
<accession>A0ABT8WIB1</accession>
<reference evidence="1" key="1">
    <citation type="submission" date="2023-07" db="EMBL/GenBank/DDBJ databases">
        <title>Two novel species in the genus Flavivirga.</title>
        <authorList>
            <person name="Kwon K."/>
        </authorList>
    </citation>
    <scope>NUCLEOTIDE SEQUENCE</scope>
    <source>
        <strain evidence="1">KACC 14158</strain>
    </source>
</reference>
<comment type="caution">
    <text evidence="1">The sequence shown here is derived from an EMBL/GenBank/DDBJ whole genome shotgun (WGS) entry which is preliminary data.</text>
</comment>
<gene>
    <name evidence="1" type="ORF">Q4Q40_00855</name>
</gene>
<proteinExistence type="predicted"/>
<protein>
    <submittedName>
        <fullName evidence="1">DUF2271 domain-containing protein</fullName>
    </submittedName>
</protein>
<dbReference type="EMBL" id="JAUOEL010000001">
    <property type="protein sequence ID" value="MDO5972716.1"/>
    <property type="molecule type" value="Genomic_DNA"/>
</dbReference>
<dbReference type="Proteomes" id="UP001176806">
    <property type="component" value="Unassembled WGS sequence"/>
</dbReference>